<evidence type="ECO:0000313" key="1">
    <source>
        <dbReference type="EMBL" id="GEK90547.1"/>
    </source>
</evidence>
<dbReference type="AlphaFoldDB" id="A0A511AY62"/>
<gene>
    <name evidence="1" type="ORF">AKA01nite_01690</name>
</gene>
<dbReference type="Proteomes" id="UP000321662">
    <property type="component" value="Unassembled WGS sequence"/>
</dbReference>
<proteinExistence type="predicted"/>
<dbReference type="EMBL" id="BJUY01000001">
    <property type="protein sequence ID" value="GEK90547.1"/>
    <property type="molecule type" value="Genomic_DNA"/>
</dbReference>
<reference evidence="1 2" key="1">
    <citation type="submission" date="2019-07" db="EMBL/GenBank/DDBJ databases">
        <title>Whole genome shotgun sequence of Alkalibacterium kapii NBRC 103247.</title>
        <authorList>
            <person name="Hosoyama A."/>
            <person name="Uohara A."/>
            <person name="Ohji S."/>
            <person name="Ichikawa N."/>
        </authorList>
    </citation>
    <scope>NUCLEOTIDE SEQUENCE [LARGE SCALE GENOMIC DNA]</scope>
    <source>
        <strain evidence="1 2">NBRC 103247</strain>
    </source>
</reference>
<comment type="caution">
    <text evidence="1">The sequence shown here is derived from an EMBL/GenBank/DDBJ whole genome shotgun (WGS) entry which is preliminary data.</text>
</comment>
<name>A0A511AY62_9LACT</name>
<protein>
    <submittedName>
        <fullName evidence="1">Uncharacterized protein</fullName>
    </submittedName>
</protein>
<keyword evidence="2" id="KW-1185">Reference proteome</keyword>
<organism evidence="1 2">
    <name type="scientific">Alkalibacterium kapii</name>
    <dbReference type="NCBI Taxonomy" id="426704"/>
    <lineage>
        <taxon>Bacteria</taxon>
        <taxon>Bacillati</taxon>
        <taxon>Bacillota</taxon>
        <taxon>Bacilli</taxon>
        <taxon>Lactobacillales</taxon>
        <taxon>Carnobacteriaceae</taxon>
        <taxon>Alkalibacterium</taxon>
    </lineage>
</organism>
<evidence type="ECO:0000313" key="2">
    <source>
        <dbReference type="Proteomes" id="UP000321662"/>
    </source>
</evidence>
<sequence length="64" mass="7347">MNACPLCSKRRGKGHAKYEYVPLALINQSKRGHIQKVRTLFAHKSEEKGTQQIGIHLRVYQSKL</sequence>
<accession>A0A511AY62</accession>